<dbReference type="SUPFAM" id="SSF51338">
    <property type="entry name" value="Composite domain of metallo-dependent hydrolases"/>
    <property type="match status" value="1"/>
</dbReference>
<dbReference type="GO" id="GO:0004038">
    <property type="term" value="F:allantoinase activity"/>
    <property type="evidence" value="ECO:0007669"/>
    <property type="project" value="TreeGrafter"/>
</dbReference>
<evidence type="ECO:0000313" key="10">
    <source>
        <dbReference type="Proteomes" id="UP000245080"/>
    </source>
</evidence>
<dbReference type="GO" id="GO:0005737">
    <property type="term" value="C:cytoplasm"/>
    <property type="evidence" value="ECO:0007669"/>
    <property type="project" value="TreeGrafter"/>
</dbReference>
<feature type="binding site" evidence="7">
    <location>
        <position position="301"/>
    </location>
    <ligand>
        <name>Zn(2+)</name>
        <dbReference type="ChEBI" id="CHEBI:29105"/>
        <label>1</label>
    </ligand>
</feature>
<dbReference type="InterPro" id="IPR011059">
    <property type="entry name" value="Metal-dep_hydrolase_composite"/>
</dbReference>
<evidence type="ECO:0000256" key="2">
    <source>
        <dbReference type="ARBA" id="ARBA00010286"/>
    </source>
</evidence>
<proteinExistence type="inferred from homology"/>
<dbReference type="InterPro" id="IPR050138">
    <property type="entry name" value="DHOase/Allantoinase_Hydrolase"/>
</dbReference>
<feature type="active site" evidence="7">
    <location>
        <position position="301"/>
    </location>
</feature>
<dbReference type="OrthoDB" id="9765462at2"/>
<keyword evidence="5 7" id="KW-0862">Zinc</keyword>
<dbReference type="PANTHER" id="PTHR43668:SF2">
    <property type="entry name" value="ALLANTOINASE"/>
    <property type="match status" value="1"/>
</dbReference>
<keyword evidence="6 7" id="KW-0665">Pyrimidine biosynthesis</keyword>
<dbReference type="RefSeq" id="WP_109250789.1">
    <property type="nucleotide sequence ID" value="NZ_QCXQ01000005.1"/>
</dbReference>
<comment type="caution">
    <text evidence="9">The sequence shown here is derived from an EMBL/GenBank/DDBJ whole genome shotgun (WGS) entry which is preliminary data.</text>
</comment>
<dbReference type="PROSITE" id="PS00482">
    <property type="entry name" value="DIHYDROOROTASE_1"/>
    <property type="match status" value="1"/>
</dbReference>
<dbReference type="NCBIfam" id="NF006837">
    <property type="entry name" value="PRK09357.1-2"/>
    <property type="match status" value="1"/>
</dbReference>
<feature type="binding site" evidence="7">
    <location>
        <position position="228"/>
    </location>
    <ligand>
        <name>Zn(2+)</name>
        <dbReference type="ChEBI" id="CHEBI:29105"/>
        <label>2</label>
    </ligand>
</feature>
<protein>
    <recommendedName>
        <fullName evidence="7">Dihydroorotase</fullName>
        <shortName evidence="7">DHOase</shortName>
        <ecNumber evidence="7">3.5.2.3</ecNumber>
    </recommendedName>
</protein>
<dbReference type="HAMAP" id="MF_00220_B">
    <property type="entry name" value="PyrC_classI_B"/>
    <property type="match status" value="1"/>
</dbReference>
<dbReference type="InterPro" id="IPR024403">
    <property type="entry name" value="DHOase_cat"/>
</dbReference>
<evidence type="ECO:0000259" key="8">
    <source>
        <dbReference type="Pfam" id="PF12890"/>
    </source>
</evidence>
<dbReference type="EC" id="3.5.2.3" evidence="7"/>
<name>A0A2V1MXF1_9LACO</name>
<evidence type="ECO:0000313" key="9">
    <source>
        <dbReference type="EMBL" id="PWF99688.1"/>
    </source>
</evidence>
<dbReference type="PROSITE" id="PS00483">
    <property type="entry name" value="DIHYDROOROTASE_2"/>
    <property type="match status" value="1"/>
</dbReference>
<comment type="catalytic activity">
    <reaction evidence="7">
        <text>(S)-dihydroorotate + H2O = N-carbamoyl-L-aspartate + H(+)</text>
        <dbReference type="Rhea" id="RHEA:24296"/>
        <dbReference type="ChEBI" id="CHEBI:15377"/>
        <dbReference type="ChEBI" id="CHEBI:15378"/>
        <dbReference type="ChEBI" id="CHEBI:30864"/>
        <dbReference type="ChEBI" id="CHEBI:32814"/>
        <dbReference type="EC" id="3.5.2.3"/>
    </reaction>
</comment>
<dbReference type="GO" id="GO:0008270">
    <property type="term" value="F:zinc ion binding"/>
    <property type="evidence" value="ECO:0007669"/>
    <property type="project" value="UniProtKB-UniRule"/>
</dbReference>
<feature type="binding site" evidence="7">
    <location>
        <begin position="58"/>
        <end position="60"/>
    </location>
    <ligand>
        <name>substrate</name>
    </ligand>
</feature>
<dbReference type="InterPro" id="IPR002195">
    <property type="entry name" value="Dihydroorotase_CS"/>
</dbReference>
<dbReference type="InterPro" id="IPR004722">
    <property type="entry name" value="DHOase"/>
</dbReference>
<keyword evidence="4 7" id="KW-0378">Hydrolase</keyword>
<dbReference type="SUPFAM" id="SSF51556">
    <property type="entry name" value="Metallo-dependent hydrolases"/>
    <property type="match status" value="1"/>
</dbReference>
<evidence type="ECO:0000256" key="7">
    <source>
        <dbReference type="HAMAP-Rule" id="MF_00220"/>
    </source>
</evidence>
<dbReference type="Gene3D" id="3.20.20.140">
    <property type="entry name" value="Metal-dependent hydrolases"/>
    <property type="match status" value="1"/>
</dbReference>
<feature type="binding site" evidence="7">
    <location>
        <position position="305"/>
    </location>
    <ligand>
        <name>substrate</name>
    </ligand>
</feature>
<feature type="binding site" evidence="7">
    <location>
        <begin position="319"/>
        <end position="320"/>
    </location>
    <ligand>
        <name>substrate</name>
    </ligand>
</feature>
<feature type="domain" description="Dihydroorotase catalytic" evidence="8">
    <location>
        <begin position="45"/>
        <end position="232"/>
    </location>
</feature>
<organism evidence="9 10">
    <name type="scientific">Levilactobacillus bambusae</name>
    <dbReference type="NCBI Taxonomy" id="2024736"/>
    <lineage>
        <taxon>Bacteria</taxon>
        <taxon>Bacillati</taxon>
        <taxon>Bacillota</taxon>
        <taxon>Bacilli</taxon>
        <taxon>Lactobacillales</taxon>
        <taxon>Lactobacillaceae</taxon>
        <taxon>Levilactobacillus</taxon>
    </lineage>
</organism>
<comment type="similarity">
    <text evidence="2 7">Belongs to the metallo-dependent hydrolases superfamily. DHOase family. Class I DHOase subfamily.</text>
</comment>
<comment type="cofactor">
    <cofactor evidence="7">
        <name>Zn(2+)</name>
        <dbReference type="ChEBI" id="CHEBI:29105"/>
    </cofactor>
    <text evidence="7">Binds 2 Zn(2+) ions per subunit.</text>
</comment>
<dbReference type="Proteomes" id="UP000245080">
    <property type="component" value="Unassembled WGS sequence"/>
</dbReference>
<keyword evidence="10" id="KW-1185">Reference proteome</keyword>
<evidence type="ECO:0000256" key="3">
    <source>
        <dbReference type="ARBA" id="ARBA00022723"/>
    </source>
</evidence>
<evidence type="ECO:0000256" key="6">
    <source>
        <dbReference type="ARBA" id="ARBA00022975"/>
    </source>
</evidence>
<sequence length="427" mass="46225">MTVVLKNAQVLHHQQIVYADILMNRGAIQAIGRQLHGDHEVDLTGKLVLPGFIDVHVHLREPGETDKETVQTGALAAAHGGYTTIAAMPNVVPAPDSPARMQSQLQLNQKATRVHVLQYATLTKSRGERELVDFKALKAAGAFAFSNDGAGIQTAGQMWAAMQAAAEVQRPIVAHVQDDSLFNHGVMNAGQRADQLGLRGIPAVSESAQLARDLVLAGDSGVHYHVCHVSTAKSVQLIRQAKAAGVHVTAEVTPHHLLLDENFIQEDDPQLKMNPPLRTPADRLALLKGLRDGTIDMIATDHAPHTKQDKVGSMATAAFGITGLETAFNELYTQLVQSGWCTLPELVNWLSTAPAEAFNLNTGRIAVGFPADLTVVDLETEHQIQAADFLSRGKNSPFIGDQVRGRIDQTYVNGQLVYLRGQKSEQY</sequence>
<feature type="binding site" evidence="7">
    <location>
        <position position="90"/>
    </location>
    <ligand>
        <name>substrate</name>
    </ligand>
</feature>
<dbReference type="PANTHER" id="PTHR43668">
    <property type="entry name" value="ALLANTOINASE"/>
    <property type="match status" value="1"/>
</dbReference>
<dbReference type="Pfam" id="PF12890">
    <property type="entry name" value="DHOase"/>
    <property type="match status" value="1"/>
</dbReference>
<comment type="pathway">
    <text evidence="7">Pyrimidine metabolism; UMP biosynthesis via de novo pathway; (S)-dihydroorotate from bicarbonate: step 3/3.</text>
</comment>
<dbReference type="CDD" id="cd01317">
    <property type="entry name" value="DHOase_IIa"/>
    <property type="match status" value="1"/>
</dbReference>
<accession>A0A2V1MXF1</accession>
<dbReference type="NCBIfam" id="TIGR00857">
    <property type="entry name" value="pyrC_multi"/>
    <property type="match status" value="1"/>
</dbReference>
<feature type="binding site" evidence="7">
    <location>
        <position position="56"/>
    </location>
    <ligand>
        <name>Zn(2+)</name>
        <dbReference type="ChEBI" id="CHEBI:29105"/>
        <label>1</label>
    </ligand>
</feature>
<dbReference type="InterPro" id="IPR032466">
    <property type="entry name" value="Metal_Hydrolase"/>
</dbReference>
<dbReference type="GO" id="GO:0006145">
    <property type="term" value="P:purine nucleobase catabolic process"/>
    <property type="evidence" value="ECO:0007669"/>
    <property type="project" value="TreeGrafter"/>
</dbReference>
<feature type="binding site" evidence="7">
    <location>
        <position position="58"/>
    </location>
    <ligand>
        <name>Zn(2+)</name>
        <dbReference type="ChEBI" id="CHEBI:29105"/>
        <label>1</label>
    </ligand>
</feature>
<keyword evidence="3 7" id="KW-0479">Metal-binding</keyword>
<feature type="binding site" evidence="7">
    <location>
        <position position="148"/>
    </location>
    <ligand>
        <name>Zn(2+)</name>
        <dbReference type="ChEBI" id="CHEBI:29105"/>
        <label>2</label>
    </ligand>
</feature>
<gene>
    <name evidence="7" type="primary">pyrC</name>
    <name evidence="9" type="ORF">DCM90_07690</name>
</gene>
<dbReference type="GO" id="GO:0044205">
    <property type="term" value="P:'de novo' UMP biosynthetic process"/>
    <property type="evidence" value="ECO:0007669"/>
    <property type="project" value="UniProtKB-UniRule"/>
</dbReference>
<dbReference type="UniPathway" id="UPA00070">
    <property type="reaction ID" value="UER00117"/>
</dbReference>
<feature type="binding site" evidence="7">
    <location>
        <position position="148"/>
    </location>
    <ligand>
        <name>Zn(2+)</name>
        <dbReference type="ChEBI" id="CHEBI:29105"/>
        <label>1</label>
    </ligand>
</feature>
<evidence type="ECO:0000256" key="1">
    <source>
        <dbReference type="ARBA" id="ARBA00002368"/>
    </source>
</evidence>
<dbReference type="AlphaFoldDB" id="A0A2V1MXF1"/>
<feature type="binding site" evidence="7">
    <location>
        <position position="175"/>
    </location>
    <ligand>
        <name>Zn(2+)</name>
        <dbReference type="ChEBI" id="CHEBI:29105"/>
        <label>2</label>
    </ligand>
</feature>
<evidence type="ECO:0000256" key="5">
    <source>
        <dbReference type="ARBA" id="ARBA00022833"/>
    </source>
</evidence>
<evidence type="ECO:0000256" key="4">
    <source>
        <dbReference type="ARBA" id="ARBA00022801"/>
    </source>
</evidence>
<dbReference type="GO" id="GO:0004151">
    <property type="term" value="F:dihydroorotase activity"/>
    <property type="evidence" value="ECO:0007669"/>
    <property type="project" value="UniProtKB-UniRule"/>
</dbReference>
<reference evidence="9 10" key="1">
    <citation type="journal article" date="2018" name="Int. J. Syst. Evol. Microbiol.">
        <title>Lactobacillus bambusae sp. nov., isolated from a traditional fermented Ma-bamboo shoots of Taiwan.</title>
        <authorList>
            <person name="Wang L.-T."/>
        </authorList>
    </citation>
    <scope>NUCLEOTIDE SEQUENCE [LARGE SCALE GENOMIC DNA]</scope>
    <source>
        <strain evidence="9 10">BS-W1</strain>
    </source>
</reference>
<feature type="binding site" evidence="7">
    <location>
        <position position="274"/>
    </location>
    <ligand>
        <name>substrate</name>
    </ligand>
</feature>
<comment type="function">
    <text evidence="1 7">Catalyzes the reversible cyclization of carbamoyl aspartate to dihydroorotate.</text>
</comment>
<dbReference type="EMBL" id="QCXQ01000005">
    <property type="protein sequence ID" value="PWF99688.1"/>
    <property type="molecule type" value="Genomic_DNA"/>
</dbReference>